<dbReference type="AlphaFoldDB" id="A0A420WKZ2"/>
<protein>
    <recommendedName>
        <fullName evidence="6">Ribosomal protein L11 methyltransferase</fullName>
        <shortName evidence="6">L11 Mtase</shortName>
        <ecNumber evidence="6">2.1.1.-</ecNumber>
    </recommendedName>
</protein>
<dbReference type="GO" id="GO:0005840">
    <property type="term" value="C:ribosome"/>
    <property type="evidence" value="ECO:0007669"/>
    <property type="project" value="UniProtKB-KW"/>
</dbReference>
<dbReference type="SUPFAM" id="SSF53335">
    <property type="entry name" value="S-adenosyl-L-methionine-dependent methyltransferases"/>
    <property type="match status" value="1"/>
</dbReference>
<dbReference type="InterPro" id="IPR004498">
    <property type="entry name" value="Ribosomal_PrmA_MeTrfase"/>
</dbReference>
<dbReference type="Gene3D" id="3.40.50.150">
    <property type="entry name" value="Vaccinia Virus protein VP39"/>
    <property type="match status" value="1"/>
</dbReference>
<dbReference type="FunCoup" id="A0A420WKZ2">
    <property type="interactions" value="416"/>
</dbReference>
<dbReference type="GO" id="GO:0005737">
    <property type="term" value="C:cytoplasm"/>
    <property type="evidence" value="ECO:0007669"/>
    <property type="project" value="UniProtKB-SubCell"/>
</dbReference>
<dbReference type="PIRSF" id="PIRSF000401">
    <property type="entry name" value="RPL11_MTase"/>
    <property type="match status" value="1"/>
</dbReference>
<dbReference type="EMBL" id="RBII01000001">
    <property type="protein sequence ID" value="RKQ71693.1"/>
    <property type="molecule type" value="Genomic_DNA"/>
</dbReference>
<dbReference type="HAMAP" id="MF_00735">
    <property type="entry name" value="Methyltr_PrmA"/>
    <property type="match status" value="1"/>
</dbReference>
<dbReference type="InterPro" id="IPR050078">
    <property type="entry name" value="Ribosomal_L11_MeTrfase_PrmA"/>
</dbReference>
<dbReference type="Pfam" id="PF06325">
    <property type="entry name" value="PrmA"/>
    <property type="match status" value="1"/>
</dbReference>
<keyword evidence="3 6" id="KW-0489">Methyltransferase</keyword>
<keyword evidence="7" id="KW-0687">Ribonucleoprotein</keyword>
<feature type="binding site" evidence="6">
    <location>
        <position position="154"/>
    </location>
    <ligand>
        <name>S-adenosyl-L-methionine</name>
        <dbReference type="ChEBI" id="CHEBI:59789"/>
    </ligand>
</feature>
<evidence type="ECO:0000313" key="8">
    <source>
        <dbReference type="Proteomes" id="UP000282211"/>
    </source>
</evidence>
<dbReference type="InterPro" id="IPR029063">
    <property type="entry name" value="SAM-dependent_MTases_sf"/>
</dbReference>
<proteinExistence type="inferred from homology"/>
<dbReference type="Proteomes" id="UP000282211">
    <property type="component" value="Unassembled WGS sequence"/>
</dbReference>
<evidence type="ECO:0000256" key="1">
    <source>
        <dbReference type="ARBA" id="ARBA00009741"/>
    </source>
</evidence>
<dbReference type="PANTHER" id="PTHR43648:SF1">
    <property type="entry name" value="ELECTRON TRANSFER FLAVOPROTEIN BETA SUBUNIT LYSINE METHYLTRANSFERASE"/>
    <property type="match status" value="1"/>
</dbReference>
<sequence>MTQVWKLSLDGEETDIYEAAETLGFLDDSEALAITVFEKEVKTAALNFVLEALYETEAEAKTAQAIIPGIISAVEDQDWVTLTQSGLPPVAAGRFFVHGSHDKDTIPSGTEYPILIDAGMAFGTGHHGTTKGCLVIFDNLLLDGNAPSSVLDLGCGAGILAIAAAKALPNIDIYASDIDPDAIEVTEANAKINAVGDSISAFQADGFSSANLKGQSFDLIFANILAGPLMGLAPEIFQATKPKGRVILSGILAEQAETVATTFSKAGFQVTPKITLEGWTSLLAFKP</sequence>
<evidence type="ECO:0000256" key="6">
    <source>
        <dbReference type="HAMAP-Rule" id="MF_00735"/>
    </source>
</evidence>
<gene>
    <name evidence="6" type="primary">prmA</name>
    <name evidence="7" type="ORF">DES40_1021</name>
</gene>
<comment type="caution">
    <text evidence="7">The sequence shown here is derived from an EMBL/GenBank/DDBJ whole genome shotgun (WGS) entry which is preliminary data.</text>
</comment>
<evidence type="ECO:0000256" key="3">
    <source>
        <dbReference type="ARBA" id="ARBA00022603"/>
    </source>
</evidence>
<comment type="catalytic activity">
    <reaction evidence="6">
        <text>L-lysyl-[protein] + 3 S-adenosyl-L-methionine = N(6),N(6),N(6)-trimethyl-L-lysyl-[protein] + 3 S-adenosyl-L-homocysteine + 3 H(+)</text>
        <dbReference type="Rhea" id="RHEA:54192"/>
        <dbReference type="Rhea" id="RHEA-COMP:9752"/>
        <dbReference type="Rhea" id="RHEA-COMP:13826"/>
        <dbReference type="ChEBI" id="CHEBI:15378"/>
        <dbReference type="ChEBI" id="CHEBI:29969"/>
        <dbReference type="ChEBI" id="CHEBI:57856"/>
        <dbReference type="ChEBI" id="CHEBI:59789"/>
        <dbReference type="ChEBI" id="CHEBI:61961"/>
    </reaction>
</comment>
<comment type="similarity">
    <text evidence="1 6">Belongs to the methyltransferase superfamily. PrmA family.</text>
</comment>
<feature type="binding site" evidence="6">
    <location>
        <position position="130"/>
    </location>
    <ligand>
        <name>S-adenosyl-L-methionine</name>
        <dbReference type="ChEBI" id="CHEBI:59789"/>
    </ligand>
</feature>
<feature type="binding site" evidence="6">
    <location>
        <position position="177"/>
    </location>
    <ligand>
        <name>S-adenosyl-L-methionine</name>
        <dbReference type="ChEBI" id="CHEBI:59789"/>
    </ligand>
</feature>
<dbReference type="RefSeq" id="WP_121099447.1">
    <property type="nucleotide sequence ID" value="NZ_RBII01000001.1"/>
</dbReference>
<reference evidence="7 8" key="1">
    <citation type="submission" date="2018-10" db="EMBL/GenBank/DDBJ databases">
        <title>Genomic Encyclopedia of Type Strains, Phase IV (KMG-IV): sequencing the most valuable type-strain genomes for metagenomic binning, comparative biology and taxonomic classification.</title>
        <authorList>
            <person name="Goeker M."/>
        </authorList>
    </citation>
    <scope>NUCLEOTIDE SEQUENCE [LARGE SCALE GENOMIC DNA]</scope>
    <source>
        <strain evidence="7 8">DSM 22008</strain>
    </source>
</reference>
<dbReference type="GO" id="GO:0032259">
    <property type="term" value="P:methylation"/>
    <property type="evidence" value="ECO:0007669"/>
    <property type="project" value="UniProtKB-KW"/>
</dbReference>
<keyword evidence="4 6" id="KW-0808">Transferase</keyword>
<keyword evidence="2 6" id="KW-0963">Cytoplasm</keyword>
<organism evidence="7 8">
    <name type="scientific">Litorimonas taeanensis</name>
    <dbReference type="NCBI Taxonomy" id="568099"/>
    <lineage>
        <taxon>Bacteria</taxon>
        <taxon>Pseudomonadati</taxon>
        <taxon>Pseudomonadota</taxon>
        <taxon>Alphaproteobacteria</taxon>
        <taxon>Maricaulales</taxon>
        <taxon>Robiginitomaculaceae</taxon>
    </lineage>
</organism>
<dbReference type="InParanoid" id="A0A420WKZ2"/>
<keyword evidence="8" id="KW-1185">Reference proteome</keyword>
<accession>A0A420WKZ2</accession>
<keyword evidence="7" id="KW-0689">Ribosomal protein</keyword>
<dbReference type="OrthoDB" id="9785995at2"/>
<dbReference type="EC" id="2.1.1.-" evidence="6"/>
<keyword evidence="5 6" id="KW-0949">S-adenosyl-L-methionine</keyword>
<evidence type="ECO:0000256" key="5">
    <source>
        <dbReference type="ARBA" id="ARBA00022691"/>
    </source>
</evidence>
<feature type="binding site" evidence="6">
    <location>
        <position position="223"/>
    </location>
    <ligand>
        <name>S-adenosyl-L-methionine</name>
        <dbReference type="ChEBI" id="CHEBI:59789"/>
    </ligand>
</feature>
<dbReference type="PANTHER" id="PTHR43648">
    <property type="entry name" value="ELECTRON TRANSFER FLAVOPROTEIN BETA SUBUNIT LYSINE METHYLTRANSFERASE"/>
    <property type="match status" value="1"/>
</dbReference>
<comment type="function">
    <text evidence="6">Methylates ribosomal protein L11.</text>
</comment>
<dbReference type="CDD" id="cd02440">
    <property type="entry name" value="AdoMet_MTases"/>
    <property type="match status" value="1"/>
</dbReference>
<dbReference type="GO" id="GO:0016279">
    <property type="term" value="F:protein-lysine N-methyltransferase activity"/>
    <property type="evidence" value="ECO:0007669"/>
    <property type="project" value="RHEA"/>
</dbReference>
<comment type="subcellular location">
    <subcellularLocation>
        <location evidence="6">Cytoplasm</location>
    </subcellularLocation>
</comment>
<name>A0A420WKZ2_9PROT</name>
<evidence type="ECO:0000256" key="2">
    <source>
        <dbReference type="ARBA" id="ARBA00022490"/>
    </source>
</evidence>
<evidence type="ECO:0000313" key="7">
    <source>
        <dbReference type="EMBL" id="RKQ71693.1"/>
    </source>
</evidence>
<evidence type="ECO:0000256" key="4">
    <source>
        <dbReference type="ARBA" id="ARBA00022679"/>
    </source>
</evidence>